<dbReference type="Gene3D" id="1.20.1080.10">
    <property type="entry name" value="Glycerol uptake facilitator protein"/>
    <property type="match status" value="1"/>
</dbReference>
<feature type="transmembrane region" description="Helical" evidence="8">
    <location>
        <begin position="6"/>
        <end position="27"/>
    </location>
</feature>
<evidence type="ECO:0000256" key="2">
    <source>
        <dbReference type="ARBA" id="ARBA00006175"/>
    </source>
</evidence>
<dbReference type="InterPro" id="IPR000425">
    <property type="entry name" value="MIP"/>
</dbReference>
<dbReference type="InterPro" id="IPR022357">
    <property type="entry name" value="MIP_CS"/>
</dbReference>
<feature type="transmembrane region" description="Helical" evidence="8">
    <location>
        <begin position="39"/>
        <end position="58"/>
    </location>
</feature>
<protein>
    <submittedName>
        <fullName evidence="9">Glycerol transporter</fullName>
    </submittedName>
</protein>
<dbReference type="InterPro" id="IPR023271">
    <property type="entry name" value="Aquaporin-like"/>
</dbReference>
<evidence type="ECO:0000256" key="4">
    <source>
        <dbReference type="ARBA" id="ARBA00022692"/>
    </source>
</evidence>
<feature type="transmembrane region" description="Helical" evidence="8">
    <location>
        <begin position="214"/>
        <end position="236"/>
    </location>
</feature>
<reference evidence="9 10" key="1">
    <citation type="submission" date="2014-11" db="EMBL/GenBank/DDBJ databases">
        <title>Complete genome sequence and analysis of Lactobacillus hokkaidonensis LOOC260T.</title>
        <authorList>
            <person name="Tanizawa Y."/>
            <person name="Tohno M."/>
            <person name="Kaminuma E."/>
            <person name="Nakamura Y."/>
            <person name="Arita M."/>
        </authorList>
    </citation>
    <scope>NUCLEOTIDE SEQUENCE [LARGE SCALE GENOMIC DNA]</scope>
    <source>
        <strain evidence="9 10">LOOC260</strain>
    </source>
</reference>
<evidence type="ECO:0000256" key="5">
    <source>
        <dbReference type="ARBA" id="ARBA00022989"/>
    </source>
</evidence>
<dbReference type="Proteomes" id="UP000031620">
    <property type="component" value="Chromosome"/>
</dbReference>
<dbReference type="InterPro" id="IPR050363">
    <property type="entry name" value="MIP/Aquaporin"/>
</dbReference>
<evidence type="ECO:0000256" key="1">
    <source>
        <dbReference type="ARBA" id="ARBA00004141"/>
    </source>
</evidence>
<dbReference type="Pfam" id="PF00230">
    <property type="entry name" value="MIP"/>
    <property type="match status" value="1"/>
</dbReference>
<dbReference type="GO" id="GO:0015254">
    <property type="term" value="F:glycerol channel activity"/>
    <property type="evidence" value="ECO:0007669"/>
    <property type="project" value="TreeGrafter"/>
</dbReference>
<evidence type="ECO:0000256" key="8">
    <source>
        <dbReference type="SAM" id="Phobius"/>
    </source>
</evidence>
<dbReference type="PROSITE" id="PS00221">
    <property type="entry name" value="MIP"/>
    <property type="match status" value="1"/>
</dbReference>
<evidence type="ECO:0000256" key="3">
    <source>
        <dbReference type="ARBA" id="ARBA00022448"/>
    </source>
</evidence>
<feature type="transmembrane region" description="Helical" evidence="8">
    <location>
        <begin position="166"/>
        <end position="187"/>
    </location>
</feature>
<comment type="similarity">
    <text evidence="2 7">Belongs to the MIP/aquaporin (TC 1.A.8) family.</text>
</comment>
<proteinExistence type="inferred from homology"/>
<dbReference type="EMBL" id="AP014680">
    <property type="protein sequence ID" value="BAP86133.1"/>
    <property type="molecule type" value="Genomic_DNA"/>
</dbReference>
<keyword evidence="5 8" id="KW-1133">Transmembrane helix</keyword>
<comment type="subcellular location">
    <subcellularLocation>
        <location evidence="1">Membrane</location>
        <topology evidence="1">Multi-pass membrane protein</topology>
    </subcellularLocation>
</comment>
<dbReference type="GO" id="GO:0005886">
    <property type="term" value="C:plasma membrane"/>
    <property type="evidence" value="ECO:0007669"/>
    <property type="project" value="TreeGrafter"/>
</dbReference>
<dbReference type="HOGENOM" id="CLU_020019_9_2_9"/>
<feature type="transmembrane region" description="Helical" evidence="8">
    <location>
        <begin position="89"/>
        <end position="108"/>
    </location>
</feature>
<name>A0A0A1GYQ8_9LACO</name>
<organism evidence="9 10">
    <name type="scientific">Paucilactobacillus hokkaidonensis JCM 18461</name>
    <dbReference type="NCBI Taxonomy" id="1291742"/>
    <lineage>
        <taxon>Bacteria</taxon>
        <taxon>Bacillati</taxon>
        <taxon>Bacillota</taxon>
        <taxon>Bacilli</taxon>
        <taxon>Lactobacillales</taxon>
        <taxon>Lactobacillaceae</taxon>
        <taxon>Paucilactobacillus</taxon>
    </lineage>
</organism>
<keyword evidence="6 8" id="KW-0472">Membrane</keyword>
<evidence type="ECO:0000256" key="6">
    <source>
        <dbReference type="ARBA" id="ARBA00023136"/>
    </source>
</evidence>
<feature type="transmembrane region" description="Helical" evidence="8">
    <location>
        <begin position="136"/>
        <end position="154"/>
    </location>
</feature>
<evidence type="ECO:0000313" key="9">
    <source>
        <dbReference type="EMBL" id="BAP86133.1"/>
    </source>
</evidence>
<dbReference type="RefSeq" id="WP_041094206.1">
    <property type="nucleotide sequence ID" value="NZ_AP014680.1"/>
</dbReference>
<dbReference type="PANTHER" id="PTHR43829">
    <property type="entry name" value="AQUAPORIN OR AQUAGLYCEROPORIN RELATED"/>
    <property type="match status" value="1"/>
</dbReference>
<keyword evidence="4 7" id="KW-0812">Transmembrane</keyword>
<gene>
    <name evidence="9" type="ORF">LOOC260_116250</name>
</gene>
<dbReference type="SUPFAM" id="SSF81338">
    <property type="entry name" value="Aquaporin-like"/>
    <property type="match status" value="1"/>
</dbReference>
<keyword evidence="3 7" id="KW-0813">Transport</keyword>
<sequence length="237" mass="25273">MHGLIGELLGTCVLIVIGTGAGAGIHLRGSYASGQAHDWFYVSFVWGIAVTMGVYVAASLGSLGHLNPAITIAYALFGLFPWNNVIPYLIGQFIGAFIGAAIVIIQFYPHFLVTKNEKNGNSVGIFATLPAIKNPLFNFFSEVIATFFFVLMLLNLGNFTQGLKPIIVGLVIFVIGAGLGTTTGFAINPARDWGPRLAYTILPVPHKGSSYWNYAWVPMVGPISGAVLATGLQVILK</sequence>
<dbReference type="AlphaFoldDB" id="A0A0A1GYQ8"/>
<dbReference type="PRINTS" id="PR00783">
    <property type="entry name" value="MINTRINSICP"/>
</dbReference>
<evidence type="ECO:0000256" key="7">
    <source>
        <dbReference type="RuleBase" id="RU000477"/>
    </source>
</evidence>
<evidence type="ECO:0000313" key="10">
    <source>
        <dbReference type="Proteomes" id="UP000031620"/>
    </source>
</evidence>
<dbReference type="STRING" id="1291742.LOOC260_116250"/>
<dbReference type="KEGG" id="lho:LOOC260_116250"/>
<accession>A0A0A1GYQ8</accession>
<dbReference type="PANTHER" id="PTHR43829:SF9">
    <property type="entry name" value="AQUAPORIN-9"/>
    <property type="match status" value="1"/>
</dbReference>